<keyword evidence="1" id="KW-0472">Membrane</keyword>
<feature type="transmembrane region" description="Helical" evidence="1">
    <location>
        <begin position="462"/>
        <end position="481"/>
    </location>
</feature>
<keyword evidence="1" id="KW-0812">Transmembrane</keyword>
<dbReference type="EMBL" id="SPLM01000147">
    <property type="protein sequence ID" value="TMW55494.1"/>
    <property type="molecule type" value="Genomic_DNA"/>
</dbReference>
<name>A0A8K1C2W9_PYTOL</name>
<keyword evidence="1" id="KW-1133">Transmembrane helix</keyword>
<dbReference type="Proteomes" id="UP000794436">
    <property type="component" value="Unassembled WGS sequence"/>
</dbReference>
<dbReference type="AlphaFoldDB" id="A0A8K1C2W9"/>
<evidence type="ECO:0000313" key="3">
    <source>
        <dbReference type="Proteomes" id="UP000794436"/>
    </source>
</evidence>
<feature type="transmembrane region" description="Helical" evidence="1">
    <location>
        <begin position="336"/>
        <end position="358"/>
    </location>
</feature>
<evidence type="ECO:0000256" key="1">
    <source>
        <dbReference type="SAM" id="Phobius"/>
    </source>
</evidence>
<feature type="transmembrane region" description="Helical" evidence="1">
    <location>
        <begin position="179"/>
        <end position="197"/>
    </location>
</feature>
<keyword evidence="3" id="KW-1185">Reference proteome</keyword>
<gene>
    <name evidence="2" type="ORF">Poli38472_010376</name>
</gene>
<feature type="transmembrane region" description="Helical" evidence="1">
    <location>
        <begin position="209"/>
        <end position="227"/>
    </location>
</feature>
<comment type="caution">
    <text evidence="2">The sequence shown here is derived from an EMBL/GenBank/DDBJ whole genome shotgun (WGS) entry which is preliminary data.</text>
</comment>
<feature type="transmembrane region" description="Helical" evidence="1">
    <location>
        <begin position="124"/>
        <end position="142"/>
    </location>
</feature>
<dbReference type="OrthoDB" id="120491at2759"/>
<sequence length="587" mass="67879">MRVDETPREIRRAKRLSRARNAWRWIYQIDVSNPLPYVDLSHTVISLVLSTEANERFLRWMKHYYVYMARLLRVVMILMYCSWFLSPEVGSLMAIPLFITGFPPVLAASSLLNRELIRQLCYQFEFWYATCLNALTWSLFAIVLGDLRALSCSILFAFTQLVISLDANFRTMTTSIRTTLLWIPSSVGVSMYCAMKAMELKPSDGRTQWRILNLLVNVSLTLTVLIINKTYQRRRLYFKDFAYKKIVPCTIYRSRMVLNRWPAPKVSAWAINQVQIETPRATIAFDSHHHAIVHHLSSDIRQPIRLVRFKRSLFDSRRTIVPKYTPATPLPMWSCVVLYSVGVFGLANACISVTFLIRTNGDLHDTGVKVTSIISLIFTTLFCIPFVCSYQKHLVRKLLRNFDYWFSSLQFAVGSVLLSDLCQWTPWCVSIISWNLWFQWVLMMDALTPIIKDRLRFRKRLAVPVMVAILVNAVGTMYLISSPKSTIFQDRIVHVTRVDQFTLSIHTTSVLFYRIVTILTWTVRLLNSLAFRPEDELLLIRGALEYYSPVDVFPPLRARAVAPNTGPVSDVVLSTERSEQFTDDTND</sequence>
<reference evidence="2" key="1">
    <citation type="submission" date="2019-03" db="EMBL/GenBank/DDBJ databases">
        <title>Long read genome sequence of the mycoparasitic Pythium oligandrum ATCC 38472 isolated from sugarbeet rhizosphere.</title>
        <authorList>
            <person name="Gaulin E."/>
        </authorList>
    </citation>
    <scope>NUCLEOTIDE SEQUENCE</scope>
    <source>
        <strain evidence="2">ATCC 38472_TT</strain>
    </source>
</reference>
<feature type="transmembrane region" description="Helical" evidence="1">
    <location>
        <begin position="148"/>
        <end position="167"/>
    </location>
</feature>
<evidence type="ECO:0000313" key="2">
    <source>
        <dbReference type="EMBL" id="TMW55494.1"/>
    </source>
</evidence>
<accession>A0A8K1C2W9</accession>
<protein>
    <submittedName>
        <fullName evidence="2">Uncharacterized protein</fullName>
    </submittedName>
</protein>
<feature type="transmembrane region" description="Helical" evidence="1">
    <location>
        <begin position="91"/>
        <end position="112"/>
    </location>
</feature>
<organism evidence="2 3">
    <name type="scientific">Pythium oligandrum</name>
    <name type="common">Mycoparasitic fungus</name>
    <dbReference type="NCBI Taxonomy" id="41045"/>
    <lineage>
        <taxon>Eukaryota</taxon>
        <taxon>Sar</taxon>
        <taxon>Stramenopiles</taxon>
        <taxon>Oomycota</taxon>
        <taxon>Peronosporomycetes</taxon>
        <taxon>Pythiales</taxon>
        <taxon>Pythiaceae</taxon>
        <taxon>Pythium</taxon>
    </lineage>
</organism>
<proteinExistence type="predicted"/>
<feature type="transmembrane region" description="Helical" evidence="1">
    <location>
        <begin position="64"/>
        <end position="85"/>
    </location>
</feature>
<feature type="transmembrane region" description="Helical" evidence="1">
    <location>
        <begin position="370"/>
        <end position="390"/>
    </location>
</feature>